<dbReference type="Pfam" id="PF13620">
    <property type="entry name" value="CarboxypepD_reg"/>
    <property type="match status" value="1"/>
</dbReference>
<gene>
    <name evidence="2" type="ordered locus">ACP_0303</name>
</gene>
<dbReference type="Proteomes" id="UP000002207">
    <property type="component" value="Chromosome"/>
</dbReference>
<sequence>MKSQMACSVHKFFAASLPLFLFIFLSATLPSHAQTAMLASAASALPNAPDPAGTAHSGVISGTVVDPTGEPIANAEVNVRGQSLPAPMSTKTDTQGKFTIGGLGSGDYTVTVFATHFLNTTAPTVALGDGEVYRLSITATPIPQSSTTVEVTASEQEIATAQLHLEEKQRILGFVPNFYTSYVWDAAPLDAKQKMALSFHSLLDPFTPFEAAAAAGAEQVAGLQSGYGSGAEGYGKRYGAAYADIFVSRIIGDGLLPSVFRQDPRYFYRGTGSVGSRMWYAARSAFVARGDNGKWEPNYSGLLGDFTSAGISNAYSSPSDRGLGTTLQNGAILVAGDAFEDELLEFLSRKLTHHIPPGAHGK</sequence>
<dbReference type="eggNOG" id="ENOG502ZCCF">
    <property type="taxonomic scope" value="Bacteria"/>
</dbReference>
<dbReference type="AlphaFoldDB" id="C1F9E9"/>
<protein>
    <recommendedName>
        <fullName evidence="4">Carboxypeptidase regulatory-like domain-containing protein</fullName>
    </recommendedName>
</protein>
<evidence type="ECO:0000313" key="2">
    <source>
        <dbReference type="EMBL" id="ACO33140.1"/>
    </source>
</evidence>
<dbReference type="KEGG" id="aca:ACP_0303"/>
<keyword evidence="3" id="KW-1185">Reference proteome</keyword>
<evidence type="ECO:0000256" key="1">
    <source>
        <dbReference type="SAM" id="SignalP"/>
    </source>
</evidence>
<evidence type="ECO:0000313" key="3">
    <source>
        <dbReference type="Proteomes" id="UP000002207"/>
    </source>
</evidence>
<dbReference type="SUPFAM" id="SSF49464">
    <property type="entry name" value="Carboxypeptidase regulatory domain-like"/>
    <property type="match status" value="1"/>
</dbReference>
<organism evidence="2 3">
    <name type="scientific">Acidobacterium capsulatum (strain ATCC 51196 / DSM 11244 / BCRC 80197 / JCM 7670 / NBRC 15755 / NCIMB 13165 / 161)</name>
    <dbReference type="NCBI Taxonomy" id="240015"/>
    <lineage>
        <taxon>Bacteria</taxon>
        <taxon>Pseudomonadati</taxon>
        <taxon>Acidobacteriota</taxon>
        <taxon>Terriglobia</taxon>
        <taxon>Terriglobales</taxon>
        <taxon>Acidobacteriaceae</taxon>
        <taxon>Acidobacterium</taxon>
    </lineage>
</organism>
<dbReference type="InterPro" id="IPR008969">
    <property type="entry name" value="CarboxyPept-like_regulatory"/>
</dbReference>
<dbReference type="Gene3D" id="2.60.40.1120">
    <property type="entry name" value="Carboxypeptidase-like, regulatory domain"/>
    <property type="match status" value="1"/>
</dbReference>
<feature type="signal peptide" evidence="1">
    <location>
        <begin position="1"/>
        <end position="33"/>
    </location>
</feature>
<dbReference type="EMBL" id="CP001472">
    <property type="protein sequence ID" value="ACO33140.1"/>
    <property type="molecule type" value="Genomic_DNA"/>
</dbReference>
<dbReference type="InParanoid" id="C1F9E9"/>
<accession>C1F9E9</accession>
<keyword evidence="1" id="KW-0732">Signal</keyword>
<feature type="chain" id="PRO_5002909199" description="Carboxypeptidase regulatory-like domain-containing protein" evidence="1">
    <location>
        <begin position="34"/>
        <end position="362"/>
    </location>
</feature>
<proteinExistence type="predicted"/>
<evidence type="ECO:0008006" key="4">
    <source>
        <dbReference type="Google" id="ProtNLM"/>
    </source>
</evidence>
<name>C1F9E9_ACIC5</name>
<reference evidence="2 3" key="1">
    <citation type="journal article" date="2009" name="Appl. Environ. Microbiol.">
        <title>Three genomes from the phylum Acidobacteria provide insight into the lifestyles of these microorganisms in soils.</title>
        <authorList>
            <person name="Ward N.L."/>
            <person name="Challacombe J.F."/>
            <person name="Janssen P.H."/>
            <person name="Henrissat B."/>
            <person name="Coutinho P.M."/>
            <person name="Wu M."/>
            <person name="Xie G."/>
            <person name="Haft D.H."/>
            <person name="Sait M."/>
            <person name="Badger J."/>
            <person name="Barabote R.D."/>
            <person name="Bradley B."/>
            <person name="Brettin T.S."/>
            <person name="Brinkac L.M."/>
            <person name="Bruce D."/>
            <person name="Creasy T."/>
            <person name="Daugherty S.C."/>
            <person name="Davidsen T.M."/>
            <person name="DeBoy R.T."/>
            <person name="Detter J.C."/>
            <person name="Dodson R.J."/>
            <person name="Durkin A.S."/>
            <person name="Ganapathy A."/>
            <person name="Gwinn-Giglio M."/>
            <person name="Han C.S."/>
            <person name="Khouri H."/>
            <person name="Kiss H."/>
            <person name="Kothari S.P."/>
            <person name="Madupu R."/>
            <person name="Nelson K.E."/>
            <person name="Nelson W.C."/>
            <person name="Paulsen I."/>
            <person name="Penn K."/>
            <person name="Ren Q."/>
            <person name="Rosovitz M.J."/>
            <person name="Selengut J.D."/>
            <person name="Shrivastava S."/>
            <person name="Sullivan S.A."/>
            <person name="Tapia R."/>
            <person name="Thompson L.S."/>
            <person name="Watkins K.L."/>
            <person name="Yang Q."/>
            <person name="Yu C."/>
            <person name="Zafar N."/>
            <person name="Zhou L."/>
            <person name="Kuske C.R."/>
        </authorList>
    </citation>
    <scope>NUCLEOTIDE SEQUENCE [LARGE SCALE GENOMIC DNA]</scope>
    <source>
        <strain evidence="3">ATCC 51196 / DSM 11244 / BCRC 80197 / JCM 7670 / NBRC 15755 / NCIMB 13165 / 161</strain>
    </source>
</reference>
<dbReference type="HOGENOM" id="CLU_053531_0_0_0"/>